<dbReference type="GO" id="GO:0000107">
    <property type="term" value="F:imidazoleglycerol-phosphate synthase activity"/>
    <property type="evidence" value="ECO:0007669"/>
    <property type="project" value="UniProtKB-UniRule"/>
</dbReference>
<feature type="active site" description="Nucleophile" evidence="10 11">
    <location>
        <position position="86"/>
    </location>
</feature>
<evidence type="ECO:0000256" key="6">
    <source>
        <dbReference type="ARBA" id="ARBA00023102"/>
    </source>
</evidence>
<comment type="catalytic activity">
    <reaction evidence="9 10">
        <text>L-glutamine + H2O = L-glutamate + NH4(+)</text>
        <dbReference type="Rhea" id="RHEA:15889"/>
        <dbReference type="ChEBI" id="CHEBI:15377"/>
        <dbReference type="ChEBI" id="CHEBI:28938"/>
        <dbReference type="ChEBI" id="CHEBI:29985"/>
        <dbReference type="ChEBI" id="CHEBI:58359"/>
        <dbReference type="EC" id="3.5.1.2"/>
    </reaction>
</comment>
<evidence type="ECO:0000256" key="2">
    <source>
        <dbReference type="ARBA" id="ARBA00011152"/>
    </source>
</evidence>
<evidence type="ECO:0000256" key="9">
    <source>
        <dbReference type="ARBA" id="ARBA00049534"/>
    </source>
</evidence>
<name>A0A6H1Q1X7_9PROT</name>
<keyword evidence="6 10" id="KW-0368">Histidine biosynthesis</keyword>
<evidence type="ECO:0000256" key="3">
    <source>
        <dbReference type="ARBA" id="ARBA00022605"/>
    </source>
</evidence>
<dbReference type="KEGG" id="peg:E5R92_03390"/>
<dbReference type="Gene3D" id="3.40.50.880">
    <property type="match status" value="1"/>
</dbReference>
<keyword evidence="7 10" id="KW-0456">Lyase</keyword>
<evidence type="ECO:0000256" key="8">
    <source>
        <dbReference type="ARBA" id="ARBA00047838"/>
    </source>
</evidence>
<comment type="pathway">
    <text evidence="1 10">Amino-acid biosynthesis; L-histidine biosynthesis; L-histidine from 5-phospho-alpha-D-ribose 1-diphosphate: step 5/9.</text>
</comment>
<dbReference type="InterPro" id="IPR029062">
    <property type="entry name" value="Class_I_gatase-like"/>
</dbReference>
<dbReference type="InterPro" id="IPR017926">
    <property type="entry name" value="GATASE"/>
</dbReference>
<comment type="subunit">
    <text evidence="2 10">Heterodimer of HisH and HisF.</text>
</comment>
<keyword evidence="14" id="KW-1185">Reference proteome</keyword>
<dbReference type="PANTHER" id="PTHR42701:SF1">
    <property type="entry name" value="IMIDAZOLE GLYCEROL PHOSPHATE SYNTHASE SUBUNIT HISH"/>
    <property type="match status" value="1"/>
</dbReference>
<dbReference type="NCBIfam" id="TIGR01855">
    <property type="entry name" value="IMP_synth_hisH"/>
    <property type="match status" value="1"/>
</dbReference>
<evidence type="ECO:0000256" key="10">
    <source>
        <dbReference type="HAMAP-Rule" id="MF_00278"/>
    </source>
</evidence>
<comment type="function">
    <text evidence="10">IGPS catalyzes the conversion of PRFAR and glutamine to IGP, AICAR and glutamate. The HisH subunit catalyzes the hydrolysis of glutamine to glutamate and ammonia as part of the synthesis of IGP and AICAR. The resulting ammonia molecule is channeled to the active site of HisF.</text>
</comment>
<dbReference type="GO" id="GO:0005737">
    <property type="term" value="C:cytoplasm"/>
    <property type="evidence" value="ECO:0007669"/>
    <property type="project" value="UniProtKB-SubCell"/>
</dbReference>
<keyword evidence="4 10" id="KW-0378">Hydrolase</keyword>
<accession>A0A6H1Q1X7</accession>
<dbReference type="UniPathway" id="UPA00031">
    <property type="reaction ID" value="UER00010"/>
</dbReference>
<evidence type="ECO:0000259" key="12">
    <source>
        <dbReference type="Pfam" id="PF00117"/>
    </source>
</evidence>
<dbReference type="Proteomes" id="UP000501094">
    <property type="component" value="Chromosome"/>
</dbReference>
<dbReference type="EMBL" id="CP038852">
    <property type="protein sequence ID" value="QIZ20828.1"/>
    <property type="molecule type" value="Genomic_DNA"/>
</dbReference>
<sequence>MIDRNEKIGIVDYGMSNSFSVISMVNRLGRNAKILKDTSEISTEKKFILPGVGNFDNAILNLKRLGWFDFFRAIDFKKKYYLFGFCVGMQVLFSKSEEGKEDGLSLLEGEVLSLKKLQNDKNIKIPAMGWKKVNFIKNNKIINNIDDETSFYFVHSYFCLPKDPNIIIGRSNHGHDYATIISENNIYGTQFHTEKSHKNGMHLMKNFLDL</sequence>
<proteinExistence type="inferred from homology"/>
<feature type="active site" evidence="10 11">
    <location>
        <position position="192"/>
    </location>
</feature>
<dbReference type="PANTHER" id="PTHR42701">
    <property type="entry name" value="IMIDAZOLE GLYCEROL PHOSPHATE SYNTHASE SUBUNIT HISH"/>
    <property type="match status" value="1"/>
</dbReference>
<keyword evidence="5 10" id="KW-0315">Glutamine amidotransferase</keyword>
<gene>
    <name evidence="10 13" type="primary">hisH</name>
    <name evidence="13" type="ORF">E5R92_03390</name>
</gene>
<dbReference type="GO" id="GO:0016829">
    <property type="term" value="F:lyase activity"/>
    <property type="evidence" value="ECO:0007669"/>
    <property type="project" value="UniProtKB-KW"/>
</dbReference>
<dbReference type="InterPro" id="IPR010139">
    <property type="entry name" value="Imidazole-glycPsynth_HisH"/>
</dbReference>
<comment type="catalytic activity">
    <reaction evidence="8 10">
        <text>5-[(5-phospho-1-deoxy-D-ribulos-1-ylimino)methylamino]-1-(5-phospho-beta-D-ribosyl)imidazole-4-carboxamide + L-glutamine = D-erythro-1-(imidazol-4-yl)glycerol 3-phosphate + 5-amino-1-(5-phospho-beta-D-ribosyl)imidazole-4-carboxamide + L-glutamate + H(+)</text>
        <dbReference type="Rhea" id="RHEA:24793"/>
        <dbReference type="ChEBI" id="CHEBI:15378"/>
        <dbReference type="ChEBI" id="CHEBI:29985"/>
        <dbReference type="ChEBI" id="CHEBI:58278"/>
        <dbReference type="ChEBI" id="CHEBI:58359"/>
        <dbReference type="ChEBI" id="CHEBI:58475"/>
        <dbReference type="ChEBI" id="CHEBI:58525"/>
        <dbReference type="EC" id="4.3.2.10"/>
    </reaction>
</comment>
<protein>
    <recommendedName>
        <fullName evidence="10">Imidazole glycerol phosphate synthase subunit HisH</fullName>
        <ecNumber evidence="10">4.3.2.10</ecNumber>
    </recommendedName>
    <alternativeName>
        <fullName evidence="10">IGP synthase glutaminase subunit</fullName>
        <ecNumber evidence="10">3.5.1.2</ecNumber>
    </alternativeName>
    <alternativeName>
        <fullName evidence="10">IGP synthase subunit HisH</fullName>
    </alternativeName>
    <alternativeName>
        <fullName evidence="10">ImGP synthase subunit HisH</fullName>
        <shortName evidence="10">IGPS subunit HisH</shortName>
    </alternativeName>
</protein>
<dbReference type="GO" id="GO:0000105">
    <property type="term" value="P:L-histidine biosynthetic process"/>
    <property type="evidence" value="ECO:0007669"/>
    <property type="project" value="UniProtKB-UniRule"/>
</dbReference>
<reference evidence="13 14" key="1">
    <citation type="journal article" date="2020" name="Nat. Microbiol.">
        <title>Lysogenic host-virus interactions in SAR11 marine bacteria.</title>
        <authorList>
            <person name="Morris R.M."/>
            <person name="Cain K.R."/>
            <person name="Hvorecny K.L."/>
            <person name="Kollman J.M."/>
        </authorList>
    </citation>
    <scope>NUCLEOTIDE SEQUENCE [LARGE SCALE GENOMIC DNA]</scope>
    <source>
        <strain evidence="13 14">NP1</strain>
    </source>
</reference>
<dbReference type="EC" id="4.3.2.10" evidence="10"/>
<keyword evidence="3 10" id="KW-0028">Amino-acid biosynthesis</keyword>
<organism evidence="13 14">
    <name type="scientific">Candidatus Pelagibacter giovannonii</name>
    <dbReference type="NCBI Taxonomy" id="2563896"/>
    <lineage>
        <taxon>Bacteria</taxon>
        <taxon>Pseudomonadati</taxon>
        <taxon>Pseudomonadota</taxon>
        <taxon>Alphaproteobacteria</taxon>
        <taxon>Candidatus Pelagibacterales</taxon>
        <taxon>Candidatus Pelagibacteraceae</taxon>
        <taxon>Candidatus Pelagibacter</taxon>
    </lineage>
</organism>
<keyword evidence="10" id="KW-0963">Cytoplasm</keyword>
<evidence type="ECO:0000256" key="7">
    <source>
        <dbReference type="ARBA" id="ARBA00023239"/>
    </source>
</evidence>
<dbReference type="PROSITE" id="PS51273">
    <property type="entry name" value="GATASE_TYPE_1"/>
    <property type="match status" value="1"/>
</dbReference>
<evidence type="ECO:0000256" key="11">
    <source>
        <dbReference type="PIRSR" id="PIRSR000495-1"/>
    </source>
</evidence>
<feature type="domain" description="Glutamine amidotransferase" evidence="12">
    <location>
        <begin position="10"/>
        <end position="208"/>
    </location>
</feature>
<dbReference type="AlphaFoldDB" id="A0A6H1Q1X7"/>
<dbReference type="GO" id="GO:0004359">
    <property type="term" value="F:glutaminase activity"/>
    <property type="evidence" value="ECO:0007669"/>
    <property type="project" value="UniProtKB-EC"/>
</dbReference>
<evidence type="ECO:0000313" key="13">
    <source>
        <dbReference type="EMBL" id="QIZ20828.1"/>
    </source>
</evidence>
<dbReference type="PIRSF" id="PIRSF000495">
    <property type="entry name" value="Amidotransf_hisH"/>
    <property type="match status" value="1"/>
</dbReference>
<feature type="active site" evidence="10 11">
    <location>
        <position position="194"/>
    </location>
</feature>
<dbReference type="Pfam" id="PF00117">
    <property type="entry name" value="GATase"/>
    <property type="match status" value="1"/>
</dbReference>
<evidence type="ECO:0000313" key="14">
    <source>
        <dbReference type="Proteomes" id="UP000501094"/>
    </source>
</evidence>
<comment type="subcellular location">
    <subcellularLocation>
        <location evidence="10">Cytoplasm</location>
    </subcellularLocation>
</comment>
<dbReference type="HAMAP" id="MF_00278">
    <property type="entry name" value="HisH"/>
    <property type="match status" value="1"/>
</dbReference>
<evidence type="ECO:0000256" key="4">
    <source>
        <dbReference type="ARBA" id="ARBA00022801"/>
    </source>
</evidence>
<dbReference type="EC" id="3.5.1.2" evidence="10"/>
<dbReference type="SUPFAM" id="SSF52317">
    <property type="entry name" value="Class I glutamine amidotransferase-like"/>
    <property type="match status" value="1"/>
</dbReference>
<evidence type="ECO:0000256" key="5">
    <source>
        <dbReference type="ARBA" id="ARBA00022962"/>
    </source>
</evidence>
<dbReference type="RefSeq" id="WP_168606707.1">
    <property type="nucleotide sequence ID" value="NZ_CP038852.1"/>
</dbReference>
<evidence type="ECO:0000256" key="1">
    <source>
        <dbReference type="ARBA" id="ARBA00005091"/>
    </source>
</evidence>